<proteinExistence type="inferred from homology"/>
<dbReference type="InterPro" id="IPR026635">
    <property type="entry name" value="Efm4/METTL10"/>
</dbReference>
<evidence type="ECO:0000313" key="9">
    <source>
        <dbReference type="Proteomes" id="UP000754883"/>
    </source>
</evidence>
<comment type="caution">
    <text evidence="8">The sequence shown here is derived from an EMBL/GenBank/DDBJ whole genome shotgun (WGS) entry which is preliminary data.</text>
</comment>
<comment type="function">
    <text evidence="5">S-adenosyl-L-methionine-dependent protein-lysine N-methyltransferase that mono- and dimethylates elongation factor 1-alpha at 'Lys-316'. May play a role in intracellular transport.</text>
</comment>
<evidence type="ECO:0000256" key="6">
    <source>
        <dbReference type="SAM" id="MobiDB-lite"/>
    </source>
</evidence>
<dbReference type="Proteomes" id="UP000754883">
    <property type="component" value="Unassembled WGS sequence"/>
</dbReference>
<accession>A0A9N9Y9F0</accession>
<dbReference type="OrthoDB" id="10069295at2759"/>
<comment type="similarity">
    <text evidence="5">Belongs to the class I-like SAM-binding methyltransferase superfamily. EFM4 family.</text>
</comment>
<evidence type="ECO:0000256" key="5">
    <source>
        <dbReference type="HAMAP-Rule" id="MF_03188"/>
    </source>
</evidence>
<dbReference type="EMBL" id="CABFNO020001539">
    <property type="protein sequence ID" value="CAG9996610.1"/>
    <property type="molecule type" value="Genomic_DNA"/>
</dbReference>
<dbReference type="GO" id="GO:0016192">
    <property type="term" value="P:vesicle-mediated transport"/>
    <property type="evidence" value="ECO:0007669"/>
    <property type="project" value="UniProtKB-UniRule"/>
</dbReference>
<evidence type="ECO:0000259" key="7">
    <source>
        <dbReference type="Pfam" id="PF13847"/>
    </source>
</evidence>
<evidence type="ECO:0000313" key="8">
    <source>
        <dbReference type="EMBL" id="CAG9996610.1"/>
    </source>
</evidence>
<reference evidence="8 9" key="2">
    <citation type="submission" date="2021-10" db="EMBL/GenBank/DDBJ databases">
        <authorList>
            <person name="Piombo E."/>
        </authorList>
    </citation>
    <scope>NUCLEOTIDE SEQUENCE [LARGE SCALE GENOMIC DNA]</scope>
</reference>
<gene>
    <name evidence="5" type="primary">EFM4</name>
    <name evidence="8" type="ORF">CBYS24578_00012909</name>
</gene>
<dbReference type="EC" id="2.1.1.-" evidence="5"/>
<dbReference type="Pfam" id="PF13847">
    <property type="entry name" value="Methyltransf_31"/>
    <property type="match status" value="1"/>
</dbReference>
<evidence type="ECO:0000256" key="3">
    <source>
        <dbReference type="ARBA" id="ARBA00022679"/>
    </source>
</evidence>
<dbReference type="SUPFAM" id="SSF53335">
    <property type="entry name" value="S-adenosyl-L-methionine-dependent methyltransferases"/>
    <property type="match status" value="1"/>
</dbReference>
<dbReference type="InterPro" id="IPR025714">
    <property type="entry name" value="Methyltranfer_dom"/>
</dbReference>
<feature type="compositionally biased region" description="Acidic residues" evidence="6">
    <location>
        <begin position="86"/>
        <end position="98"/>
    </location>
</feature>
<evidence type="ECO:0000256" key="4">
    <source>
        <dbReference type="ARBA" id="ARBA00022691"/>
    </source>
</evidence>
<keyword evidence="1 5" id="KW-0963">Cytoplasm</keyword>
<evidence type="ECO:0000256" key="1">
    <source>
        <dbReference type="ARBA" id="ARBA00022490"/>
    </source>
</evidence>
<dbReference type="PANTHER" id="PTHR12843:SF5">
    <property type="entry name" value="EEF1A LYSINE METHYLTRANSFERASE 2"/>
    <property type="match status" value="1"/>
</dbReference>
<feature type="domain" description="Methyltransferase" evidence="7">
    <location>
        <begin position="63"/>
        <end position="226"/>
    </location>
</feature>
<feature type="region of interest" description="Disordered" evidence="6">
    <location>
        <begin position="86"/>
        <end position="114"/>
    </location>
</feature>
<keyword evidence="5" id="KW-0813">Transport</keyword>
<dbReference type="InterPro" id="IPR029063">
    <property type="entry name" value="SAM-dependent_MTases_sf"/>
</dbReference>
<reference evidence="9" key="1">
    <citation type="submission" date="2019-06" db="EMBL/GenBank/DDBJ databases">
        <authorList>
            <person name="Broberg M."/>
        </authorList>
    </citation>
    <scope>NUCLEOTIDE SEQUENCE [LARGE SCALE GENOMIC DNA]</scope>
</reference>
<dbReference type="GO" id="GO:0032259">
    <property type="term" value="P:methylation"/>
    <property type="evidence" value="ECO:0007669"/>
    <property type="project" value="UniProtKB-KW"/>
</dbReference>
<sequence length="260" mass="28881">MSERPTHLEPSKLGTKEYWNKLYTNELANNSSNPSDIGTVWFDDSDAEAKILEFLSARSDLSRSDTTFLDLGCGNGSLLFSLREVGDDEDNDDDESDGDNQAQEKPPGPWTGRMLGVDYSPQSVALANQIASSRDKDEVARMSFQEWDILAGSYSDVLTASEADGWDVILDKGTFDAISLSDNQDAQGRRICEGYRERVLPLVKQGGLFIITSCNWTEKELRAWFESPGGFTMDGQVEYRTFSFGGVKGQTITTLCFRKS</sequence>
<organism evidence="8 9">
    <name type="scientific">Clonostachys byssicola</name>
    <dbReference type="NCBI Taxonomy" id="160290"/>
    <lineage>
        <taxon>Eukaryota</taxon>
        <taxon>Fungi</taxon>
        <taxon>Dikarya</taxon>
        <taxon>Ascomycota</taxon>
        <taxon>Pezizomycotina</taxon>
        <taxon>Sordariomycetes</taxon>
        <taxon>Hypocreomycetidae</taxon>
        <taxon>Hypocreales</taxon>
        <taxon>Bionectriaceae</taxon>
        <taxon>Clonostachys</taxon>
    </lineage>
</organism>
<keyword evidence="3 5" id="KW-0808">Transferase</keyword>
<keyword evidence="4 5" id="KW-0949">S-adenosyl-L-methionine</keyword>
<dbReference type="GO" id="GO:0005737">
    <property type="term" value="C:cytoplasm"/>
    <property type="evidence" value="ECO:0007669"/>
    <property type="project" value="UniProtKB-SubCell"/>
</dbReference>
<dbReference type="Gene3D" id="3.40.50.150">
    <property type="entry name" value="Vaccinia Virus protein VP39"/>
    <property type="match status" value="1"/>
</dbReference>
<dbReference type="PANTHER" id="PTHR12843">
    <property type="entry name" value="PROTEIN-LYSINE N-METHYLTRANSFERASE METTL10"/>
    <property type="match status" value="1"/>
</dbReference>
<dbReference type="AlphaFoldDB" id="A0A9N9Y9F0"/>
<comment type="subcellular location">
    <subcellularLocation>
        <location evidence="5">Cytoplasm</location>
    </subcellularLocation>
</comment>
<dbReference type="GO" id="GO:0016279">
    <property type="term" value="F:protein-lysine N-methyltransferase activity"/>
    <property type="evidence" value="ECO:0007669"/>
    <property type="project" value="UniProtKB-UniRule"/>
</dbReference>
<dbReference type="HAMAP" id="MF_03188">
    <property type="entry name" value="Methyltr_EFM4"/>
    <property type="match status" value="1"/>
</dbReference>
<keyword evidence="2 5" id="KW-0489">Methyltransferase</keyword>
<keyword evidence="9" id="KW-1185">Reference proteome</keyword>
<protein>
    <recommendedName>
        <fullName evidence="5">Protein-lysine N-methyltransferase EFM4</fullName>
        <ecNumber evidence="5">2.1.1.-</ecNumber>
    </recommendedName>
    <alternativeName>
        <fullName evidence="5">Elongation factor methyltransferase 4</fullName>
    </alternativeName>
</protein>
<name>A0A9N9Y9F0_9HYPO</name>
<evidence type="ECO:0000256" key="2">
    <source>
        <dbReference type="ARBA" id="ARBA00022603"/>
    </source>
</evidence>